<dbReference type="Pfam" id="PF22422">
    <property type="entry name" value="MGH1-like_GH"/>
    <property type="match status" value="1"/>
</dbReference>
<reference evidence="2 3" key="1">
    <citation type="submission" date="2017-12" db="EMBL/GenBank/DDBJ databases">
        <title>Genomes of bacteria within cyanobacterial aggregates.</title>
        <authorList>
            <person name="Cai H."/>
        </authorList>
    </citation>
    <scope>NUCLEOTIDE SEQUENCE [LARGE SCALE GENOMIC DNA]</scope>
    <source>
        <strain evidence="2 3">TH16</strain>
    </source>
</reference>
<evidence type="ECO:0000313" key="2">
    <source>
        <dbReference type="EMBL" id="AUN32445.1"/>
    </source>
</evidence>
<dbReference type="KEGG" id="ncb:C0V82_18945"/>
<dbReference type="PANTHER" id="PTHR34987:SF4">
    <property type="entry name" value="ALPHA-L-RHAMNOSIDASE C-TERMINAL DOMAIN-CONTAINING PROTEIN"/>
    <property type="match status" value="1"/>
</dbReference>
<feature type="domain" description="Mannosylglycerate hydrolase MGH1-like glycoside hydrolase" evidence="1">
    <location>
        <begin position="278"/>
        <end position="450"/>
    </location>
</feature>
<name>A0A2K9NJE9_9PROT</name>
<protein>
    <submittedName>
        <fullName evidence="2">Esterase</fullName>
    </submittedName>
</protein>
<dbReference type="InterPro" id="IPR012341">
    <property type="entry name" value="6hp_glycosidase-like_sf"/>
</dbReference>
<proteinExistence type="predicted"/>
<gene>
    <name evidence="2" type="ORF">C0V82_18945</name>
</gene>
<dbReference type="Proteomes" id="UP000234752">
    <property type="component" value="Chromosome eg_2"/>
</dbReference>
<dbReference type="Gene3D" id="1.50.10.10">
    <property type="match status" value="1"/>
</dbReference>
<evidence type="ECO:0000259" key="1">
    <source>
        <dbReference type="Pfam" id="PF22422"/>
    </source>
</evidence>
<evidence type="ECO:0000313" key="3">
    <source>
        <dbReference type="Proteomes" id="UP000234752"/>
    </source>
</evidence>
<organism evidence="2 3">
    <name type="scientific">Niveispirillum cyanobacteriorum</name>
    <dbReference type="NCBI Taxonomy" id="1612173"/>
    <lineage>
        <taxon>Bacteria</taxon>
        <taxon>Pseudomonadati</taxon>
        <taxon>Pseudomonadota</taxon>
        <taxon>Alphaproteobacteria</taxon>
        <taxon>Rhodospirillales</taxon>
        <taxon>Azospirillaceae</taxon>
        <taxon>Niveispirillum</taxon>
    </lineage>
</organism>
<dbReference type="SUPFAM" id="SSF48208">
    <property type="entry name" value="Six-hairpin glycosidases"/>
    <property type="match status" value="1"/>
</dbReference>
<dbReference type="EMBL" id="CP025612">
    <property type="protein sequence ID" value="AUN32445.1"/>
    <property type="molecule type" value="Genomic_DNA"/>
</dbReference>
<dbReference type="OrthoDB" id="9759959at2"/>
<dbReference type="InterPro" id="IPR008928">
    <property type="entry name" value="6-hairpin_glycosidase_sf"/>
</dbReference>
<sequence length="823" mass="88151">MPPSPRLLLLATAASLSILALDAGHVAHAAETRSFPPYALEPGAKPARVTVEAKGQPGTRQFHLTSSAPQRDNTLGTRDITERGAYTLTGNLLFDALFAQSVDDAAQASVSSIKDGAYNGGQPIACNCFETGEKWNYVWTRDLSYALDLGLAGMDPGRAVDSLLFKTGSFRAGVTVPAELPPGSRQIVQDTGSGGSWPISTDRTTWALGAEAVLANLQGSARADFARKSYDALRGTVEADRVAAFDTTNGLYGGEHSFLDWREQTYAPWVREHLPAMAQSKALSTNVLQYRALRLTARLARELGDGATAVRYEGWADALTKAIDATFWDARAGMYATFTMAELTPARIEKYDLLGNALAVLSGVASPEKARSIFDRYPFAPFGPSVVWPQAPGEFVYHNRAQWPFVTAYAVRAAIAAGHVAAVDQGLAALERAAAMHLSNMENLEWLTGRAQFDDGPEINSRRQLWSVGAYYGAVVQDIFGWQPSADGVRIAPYLTTATRAQFTKPEAMLGGLSFAGKPVEIALILPAKAAAGGVYPVAGITLNGMAVTGPIHPEQLTANRNRIEVRFGPAQMSDSRVTMVPTIDPVSHVEPRAFMPWTPGISGARRTMDGVALDFGPTKDKTPLRYRVLRDGVLVDDNVAGAGWTDKAPSPPGITACYSIVAVHVSTNIASQPSAPVCLRGEAAQTIAVGKMARLGQTLDLGQVVVGSGGRHALATTYENRTFAVNTGITNAVKRLVLVDEKGKRYSAILQMPHIDPEGDRYSTRSSTRAIFDLPAGRYRASIEDFFNMSALSTNASYSGPGGMTGPVNEARIETLMVDRLP</sequence>
<keyword evidence="3" id="KW-1185">Reference proteome</keyword>
<dbReference type="InterPro" id="IPR054491">
    <property type="entry name" value="MGH1-like_GH"/>
</dbReference>
<accession>A0A2K9NJE9</accession>
<dbReference type="PANTHER" id="PTHR34987">
    <property type="entry name" value="C, PUTATIVE (AFU_ORTHOLOGUE AFUA_3G02880)-RELATED"/>
    <property type="match status" value="1"/>
</dbReference>
<dbReference type="RefSeq" id="WP_102113983.1">
    <property type="nucleotide sequence ID" value="NZ_BMGN01000007.1"/>
</dbReference>
<dbReference type="AlphaFoldDB" id="A0A2K9NJE9"/>
<dbReference type="GO" id="GO:0005975">
    <property type="term" value="P:carbohydrate metabolic process"/>
    <property type="evidence" value="ECO:0007669"/>
    <property type="project" value="InterPro"/>
</dbReference>